<evidence type="ECO:0000313" key="2">
    <source>
        <dbReference type="EMBL" id="OGG52582.1"/>
    </source>
</evidence>
<reference evidence="2 3" key="1">
    <citation type="journal article" date="2016" name="Nat. Commun.">
        <title>Thousands of microbial genomes shed light on interconnected biogeochemical processes in an aquifer system.</title>
        <authorList>
            <person name="Anantharaman K."/>
            <person name="Brown C.T."/>
            <person name="Hug L.A."/>
            <person name="Sharon I."/>
            <person name="Castelle C.J."/>
            <person name="Probst A.J."/>
            <person name="Thomas B.C."/>
            <person name="Singh A."/>
            <person name="Wilkins M.J."/>
            <person name="Karaoz U."/>
            <person name="Brodie E.L."/>
            <person name="Williams K.H."/>
            <person name="Hubbard S.S."/>
            <person name="Banfield J.F."/>
        </authorList>
    </citation>
    <scope>NUCLEOTIDE SEQUENCE [LARGE SCALE GENOMIC DNA]</scope>
    <source>
        <strain evidence="3">RIFCSPLOWO2_12_FULL_64_10</strain>
    </source>
</reference>
<dbReference type="InterPro" id="IPR050312">
    <property type="entry name" value="IolE/XylAMocC-like"/>
</dbReference>
<dbReference type="PANTHER" id="PTHR12110">
    <property type="entry name" value="HYDROXYPYRUVATE ISOMERASE"/>
    <property type="match status" value="1"/>
</dbReference>
<gene>
    <name evidence="2" type="ORF">A3F84_06775</name>
</gene>
<comment type="caution">
    <text evidence="2">The sequence shown here is derived from an EMBL/GenBank/DDBJ whole genome shotgun (WGS) entry which is preliminary data.</text>
</comment>
<dbReference type="AlphaFoldDB" id="A0A1F6CUN7"/>
<dbReference type="InterPro" id="IPR013022">
    <property type="entry name" value="Xyl_isomerase-like_TIM-brl"/>
</dbReference>
<dbReference type="Proteomes" id="UP000178606">
    <property type="component" value="Unassembled WGS sequence"/>
</dbReference>
<dbReference type="Gene3D" id="3.20.20.150">
    <property type="entry name" value="Divalent-metal-dependent TIM barrel enzymes"/>
    <property type="match status" value="1"/>
</dbReference>
<feature type="domain" description="Xylose isomerase-like TIM barrel" evidence="1">
    <location>
        <begin position="19"/>
        <end position="256"/>
    </location>
</feature>
<dbReference type="Pfam" id="PF01261">
    <property type="entry name" value="AP_endonuc_2"/>
    <property type="match status" value="1"/>
</dbReference>
<dbReference type="EMBL" id="MFKF01000138">
    <property type="protein sequence ID" value="OGG52582.1"/>
    <property type="molecule type" value="Genomic_DNA"/>
</dbReference>
<protein>
    <recommendedName>
        <fullName evidence="1">Xylose isomerase-like TIM barrel domain-containing protein</fullName>
    </recommendedName>
</protein>
<dbReference type="PANTHER" id="PTHR12110:SF21">
    <property type="entry name" value="XYLOSE ISOMERASE-LIKE TIM BARREL DOMAIN-CONTAINING PROTEIN"/>
    <property type="match status" value="1"/>
</dbReference>
<organism evidence="2 3">
    <name type="scientific">Handelsmanbacteria sp. (strain RIFCSPLOWO2_12_FULL_64_10)</name>
    <dbReference type="NCBI Taxonomy" id="1817868"/>
    <lineage>
        <taxon>Bacteria</taxon>
        <taxon>Candidatus Handelsmaniibacteriota</taxon>
    </lineage>
</organism>
<dbReference type="SUPFAM" id="SSF51658">
    <property type="entry name" value="Xylose isomerase-like"/>
    <property type="match status" value="1"/>
</dbReference>
<name>A0A1F6CUN7_HANXR</name>
<sequence length="280" mass="30357">MTIGIMARTFVRPTIEATLDAVATHGIRSVQFSLSCAGLPDLPDHLDPDLCDRIRQGMAARGISMAALSGTFNMIDPDRRRREDGLRRLGELAKACARLGASVVTLCTGTRDPENMWRRHPGNDAPEAWEDLVASMRQAVEIAEETGVTLAFEPEVSNVVDSARKARRLLDKIGSPRLKVVMDGANIFHKGELPRMREILDEAFALLGPDITLAHAKDLDRDGEAGHLAAGTGLLDYDHYLSLLRAAGFGGALILHGLAESQVEGCLAFLREKLNNGDPS</sequence>
<evidence type="ECO:0000259" key="1">
    <source>
        <dbReference type="Pfam" id="PF01261"/>
    </source>
</evidence>
<evidence type="ECO:0000313" key="3">
    <source>
        <dbReference type="Proteomes" id="UP000178606"/>
    </source>
</evidence>
<dbReference type="InterPro" id="IPR036237">
    <property type="entry name" value="Xyl_isomerase-like_sf"/>
</dbReference>
<proteinExistence type="predicted"/>
<accession>A0A1F6CUN7</accession>